<accession>A0A5B7I7I6</accession>
<organism evidence="2 3">
    <name type="scientific">Portunus trituberculatus</name>
    <name type="common">Swimming crab</name>
    <name type="synonym">Neptunus trituberculatus</name>
    <dbReference type="NCBI Taxonomy" id="210409"/>
    <lineage>
        <taxon>Eukaryota</taxon>
        <taxon>Metazoa</taxon>
        <taxon>Ecdysozoa</taxon>
        <taxon>Arthropoda</taxon>
        <taxon>Crustacea</taxon>
        <taxon>Multicrustacea</taxon>
        <taxon>Malacostraca</taxon>
        <taxon>Eumalacostraca</taxon>
        <taxon>Eucarida</taxon>
        <taxon>Decapoda</taxon>
        <taxon>Pleocyemata</taxon>
        <taxon>Brachyura</taxon>
        <taxon>Eubrachyura</taxon>
        <taxon>Portunoidea</taxon>
        <taxon>Portunidae</taxon>
        <taxon>Portuninae</taxon>
        <taxon>Portunus</taxon>
    </lineage>
</organism>
<comment type="caution">
    <text evidence="2">The sequence shown here is derived from an EMBL/GenBank/DDBJ whole genome shotgun (WGS) entry which is preliminary data.</text>
</comment>
<name>A0A5B7I7I6_PORTR</name>
<dbReference type="AlphaFoldDB" id="A0A5B7I7I6"/>
<keyword evidence="3" id="KW-1185">Reference proteome</keyword>
<reference evidence="2 3" key="1">
    <citation type="submission" date="2019-05" db="EMBL/GenBank/DDBJ databases">
        <title>Another draft genome of Portunus trituberculatus and its Hox gene families provides insights of decapod evolution.</title>
        <authorList>
            <person name="Jeong J.-H."/>
            <person name="Song I."/>
            <person name="Kim S."/>
            <person name="Choi T."/>
            <person name="Kim D."/>
            <person name="Ryu S."/>
            <person name="Kim W."/>
        </authorList>
    </citation>
    <scope>NUCLEOTIDE SEQUENCE [LARGE SCALE GENOMIC DNA]</scope>
    <source>
        <tissue evidence="2">Muscle</tissue>
    </source>
</reference>
<proteinExistence type="predicted"/>
<keyword evidence="1" id="KW-0175">Coiled coil</keyword>
<evidence type="ECO:0000313" key="2">
    <source>
        <dbReference type="EMBL" id="MPC77896.1"/>
    </source>
</evidence>
<dbReference type="EMBL" id="VSRR010047040">
    <property type="protein sequence ID" value="MPC77896.1"/>
    <property type="molecule type" value="Genomic_DNA"/>
</dbReference>
<gene>
    <name evidence="2" type="ORF">E2C01_072365</name>
</gene>
<evidence type="ECO:0000256" key="1">
    <source>
        <dbReference type="SAM" id="Coils"/>
    </source>
</evidence>
<evidence type="ECO:0000313" key="3">
    <source>
        <dbReference type="Proteomes" id="UP000324222"/>
    </source>
</evidence>
<dbReference type="Proteomes" id="UP000324222">
    <property type="component" value="Unassembled WGS sequence"/>
</dbReference>
<sequence>MEEDDAMDCMVGATWDLNKGLAARSRGIRSEIIKTPLGMRQLGEWSGEREFSGFKEEKVTMRRIIIMDRELKAGKEMVAAMFEKQDQLIAENLELRERCLNLESTVKVNHEMKNTLEEIKRENSALKGKCTNYEAALQGLQEKLDSNLETGKEMSERKLDEWKKIWKKEREEEKVFFAEVVKQQIKVIKEKEELVRDMVDKRMCIVIYGLEEKKNPVKFVREEDEKEMVKEIISVVQDKEQSLDKETEEIYELGKYSEGTKRPQKVKMRLQIEILARTRKLAEKAEYKHIWIKREMNQVEREKERELRSEAKEKSEGRTENEKKFYWRVLDMRLRKWYIWEGEGKHLESCTCIQT</sequence>
<feature type="coiled-coil region" evidence="1">
    <location>
        <begin position="102"/>
        <end position="143"/>
    </location>
</feature>
<protein>
    <submittedName>
        <fullName evidence="2">Uncharacterized protein</fullName>
    </submittedName>
</protein>